<dbReference type="EMBL" id="MPUH01000054">
    <property type="protein sequence ID" value="OMJ92824.1"/>
    <property type="molecule type" value="Genomic_DNA"/>
</dbReference>
<dbReference type="Proteomes" id="UP000187209">
    <property type="component" value="Unassembled WGS sequence"/>
</dbReference>
<dbReference type="AlphaFoldDB" id="A0A1R2CV09"/>
<accession>A0A1R2CV09</accession>
<keyword evidence="4" id="KW-1185">Reference proteome</keyword>
<proteinExistence type="predicted"/>
<evidence type="ECO:0000313" key="4">
    <source>
        <dbReference type="Proteomes" id="UP000187209"/>
    </source>
</evidence>
<evidence type="ECO:0000256" key="2">
    <source>
        <dbReference type="SAM" id="MobiDB-lite"/>
    </source>
</evidence>
<sequence>MVFNSESLSIIGNDFLCRMFNEQKIYYCKRIITYYEILCGYFEYLYFYCNQFGFQILDNLVKKNPVISTEISIIYASLAKNCSEFLHSGAIYHDDSYMNAIRNIADKLLLKSNIRSSSNEFRFNKHIKLIMNLSMTFEVLTIDVKKTENPFASLKKFCIGVSSMLFLSLENSLYMLLPNELTPDILLKIQRNINDAKSYQKVLFHCGHSIPMQVTNPRIFNQSDRNQCKFCKDRLYTMDIGLARKNHWRNEQKNICGKCSSLNANEFLCIDCEWPFCRGCLNFTKNQCVCSLCKFMNIKKNFQQDVAMRFITIRKSYSQSQIINQDFNYNNQYQPNNVMMQTIKDGIRVSSHPLNSNFHNQNFGNAIPTGQSAGVNQNLPANPNAVNQPVNEPRLENSCSNCKDFKTCVYCNGLFDNKFFATKNKFCKICYQILKFKCYHCQTHKVCNAIFCDTCKNISYENNLIDFTENMKRTCEKEGKDFLIFEKICTKCKKNKRVECVCDCCNSKSGKKIIKGNELNSIDKGKCYYGNCVKSDLKECAECKNKFFFCDKHMNLHMKIHNTRSQIQSELKTNESNQSYNCPTCKTEQTQLSSTFCKNCKLIYANSEYFVQRSLYDSYCKAYCDYESQKLQCSNCHNSPTEIKHCCLKCLSLLKTQTPETESDKEQNSLKSSDSNLKCYQAECMFFNCKKCSKCEIACCDFHNADHEKVCHSNFSNKEIENHISPKTKNTIKDLIKITRNNIIKSCYETIKIIQNYSNEMINLLDEIEFADDSLKNALRENRCSEIHYENYSNSLYIPELEVNNYDAKKIAEMNITTFIKDIKFLREKYDEKNKVFQFYREKKKINKSVSEGNSASGNLDIQQSNPMNDPNS</sequence>
<name>A0A1R2CV09_9CILI</name>
<feature type="coiled-coil region" evidence="1">
    <location>
        <begin position="754"/>
        <end position="781"/>
    </location>
</feature>
<evidence type="ECO:0000313" key="3">
    <source>
        <dbReference type="EMBL" id="OMJ92824.1"/>
    </source>
</evidence>
<keyword evidence="1" id="KW-0175">Coiled coil</keyword>
<feature type="region of interest" description="Disordered" evidence="2">
    <location>
        <begin position="847"/>
        <end position="873"/>
    </location>
</feature>
<evidence type="ECO:0000256" key="1">
    <source>
        <dbReference type="SAM" id="Coils"/>
    </source>
</evidence>
<protein>
    <submittedName>
        <fullName evidence="3">Uncharacterized protein</fullName>
    </submittedName>
</protein>
<gene>
    <name evidence="3" type="ORF">SteCoe_4368</name>
</gene>
<comment type="caution">
    <text evidence="3">The sequence shown here is derived from an EMBL/GenBank/DDBJ whole genome shotgun (WGS) entry which is preliminary data.</text>
</comment>
<reference evidence="3 4" key="1">
    <citation type="submission" date="2016-11" db="EMBL/GenBank/DDBJ databases">
        <title>The macronuclear genome of Stentor coeruleus: a giant cell with tiny introns.</title>
        <authorList>
            <person name="Slabodnick M."/>
            <person name="Ruby J.G."/>
            <person name="Reiff S.B."/>
            <person name="Swart E.C."/>
            <person name="Gosai S."/>
            <person name="Prabakaran S."/>
            <person name="Witkowska E."/>
            <person name="Larue G.E."/>
            <person name="Fisher S."/>
            <person name="Freeman R.M."/>
            <person name="Gunawardena J."/>
            <person name="Chu W."/>
            <person name="Stover N.A."/>
            <person name="Gregory B.D."/>
            <person name="Nowacki M."/>
            <person name="Derisi J."/>
            <person name="Roy S.W."/>
            <person name="Marshall W.F."/>
            <person name="Sood P."/>
        </authorList>
    </citation>
    <scope>NUCLEOTIDE SEQUENCE [LARGE SCALE GENOMIC DNA]</scope>
    <source>
        <strain evidence="3">WM001</strain>
    </source>
</reference>
<feature type="compositionally biased region" description="Polar residues" evidence="2">
    <location>
        <begin position="848"/>
        <end position="873"/>
    </location>
</feature>
<organism evidence="3 4">
    <name type="scientific">Stentor coeruleus</name>
    <dbReference type="NCBI Taxonomy" id="5963"/>
    <lineage>
        <taxon>Eukaryota</taxon>
        <taxon>Sar</taxon>
        <taxon>Alveolata</taxon>
        <taxon>Ciliophora</taxon>
        <taxon>Postciliodesmatophora</taxon>
        <taxon>Heterotrichea</taxon>
        <taxon>Heterotrichida</taxon>
        <taxon>Stentoridae</taxon>
        <taxon>Stentor</taxon>
    </lineage>
</organism>